<reference evidence="2 3" key="1">
    <citation type="submission" date="2016-10" db="EMBL/GenBank/DDBJ databases">
        <authorList>
            <person name="de Groot N.N."/>
        </authorList>
    </citation>
    <scope>NUCLEOTIDE SEQUENCE [LARGE SCALE GENOMIC DNA]</scope>
    <source>
        <strain evidence="2 3">DSM 21800</strain>
    </source>
</reference>
<evidence type="ECO:0000313" key="3">
    <source>
        <dbReference type="Proteomes" id="UP000199103"/>
    </source>
</evidence>
<dbReference type="EMBL" id="LT629772">
    <property type="protein sequence ID" value="SDT17613.1"/>
    <property type="molecule type" value="Genomic_DNA"/>
</dbReference>
<keyword evidence="1" id="KW-1133">Transmembrane helix</keyword>
<evidence type="ECO:0000313" key="2">
    <source>
        <dbReference type="EMBL" id="SDT17613.1"/>
    </source>
</evidence>
<dbReference type="AlphaFoldDB" id="A0A1H1Y822"/>
<dbReference type="STRING" id="630515.SAMN04489812_4445"/>
<keyword evidence="3" id="KW-1185">Reference proteome</keyword>
<keyword evidence="1" id="KW-0812">Transmembrane</keyword>
<evidence type="ECO:0000256" key="1">
    <source>
        <dbReference type="SAM" id="Phobius"/>
    </source>
</evidence>
<keyword evidence="1" id="KW-0472">Membrane</keyword>
<evidence type="ECO:0008006" key="4">
    <source>
        <dbReference type="Google" id="ProtNLM"/>
    </source>
</evidence>
<protein>
    <recommendedName>
        <fullName evidence="4">DUF4233 domain-containing protein</fullName>
    </recommendedName>
</protein>
<name>A0A1H1Y822_9ACTN</name>
<gene>
    <name evidence="2" type="ORF">SAMN04489812_4445</name>
</gene>
<accession>A0A1H1Y822</accession>
<sequence>MKALSLRAGNPMGRAMMVTLFLQLIAFALAIPVMTQLAGIPTVTAVATAGGAAALCLVAGGAFRTPVGYPLGWLAQVAGLALGFVVGVMFVVGGIFLAVYLLAFVLGKKIDNASVQSA</sequence>
<dbReference type="RefSeq" id="WP_091527556.1">
    <property type="nucleotide sequence ID" value="NZ_LT629772.1"/>
</dbReference>
<organism evidence="2 3">
    <name type="scientific">Microlunatus soli</name>
    <dbReference type="NCBI Taxonomy" id="630515"/>
    <lineage>
        <taxon>Bacteria</taxon>
        <taxon>Bacillati</taxon>
        <taxon>Actinomycetota</taxon>
        <taxon>Actinomycetes</taxon>
        <taxon>Propionibacteriales</taxon>
        <taxon>Propionibacteriaceae</taxon>
        <taxon>Microlunatus</taxon>
    </lineage>
</organism>
<dbReference type="Pfam" id="PF14017">
    <property type="entry name" value="DUF4233"/>
    <property type="match status" value="1"/>
</dbReference>
<proteinExistence type="predicted"/>
<feature type="transmembrane region" description="Helical" evidence="1">
    <location>
        <begin position="73"/>
        <end position="106"/>
    </location>
</feature>
<dbReference type="Proteomes" id="UP000199103">
    <property type="component" value="Chromosome I"/>
</dbReference>
<dbReference type="InterPro" id="IPR025327">
    <property type="entry name" value="DUF4233"/>
</dbReference>